<dbReference type="PROSITE" id="PS00409">
    <property type="entry name" value="PROKAR_NTER_METHYL"/>
    <property type="match status" value="1"/>
</dbReference>
<evidence type="ECO:0000313" key="9">
    <source>
        <dbReference type="EMBL" id="RJG04907.1"/>
    </source>
</evidence>
<protein>
    <submittedName>
        <fullName evidence="9">Prepilin-type N-terminal cleavage/methylation domain-containing protein</fullName>
    </submittedName>
</protein>
<dbReference type="SUPFAM" id="SSF54523">
    <property type="entry name" value="Pili subunits"/>
    <property type="match status" value="1"/>
</dbReference>
<dbReference type="OrthoDB" id="9029037at2"/>
<dbReference type="InterPro" id="IPR045584">
    <property type="entry name" value="Pilin-like"/>
</dbReference>
<accession>A0A418WXJ1</accession>
<keyword evidence="7 8" id="KW-0472">Membrane</keyword>
<dbReference type="GO" id="GO:0005886">
    <property type="term" value="C:plasma membrane"/>
    <property type="evidence" value="ECO:0007669"/>
    <property type="project" value="UniProtKB-SubCell"/>
</dbReference>
<dbReference type="InterPro" id="IPR012902">
    <property type="entry name" value="N_methyl_site"/>
</dbReference>
<dbReference type="NCBIfam" id="TIGR02532">
    <property type="entry name" value="IV_pilin_GFxxxE"/>
    <property type="match status" value="1"/>
</dbReference>
<evidence type="ECO:0000313" key="10">
    <source>
        <dbReference type="Proteomes" id="UP000285190"/>
    </source>
</evidence>
<comment type="subcellular location">
    <subcellularLocation>
        <location evidence="1">Cell inner membrane</location>
        <topology evidence="1">Single-pass membrane protein</topology>
    </subcellularLocation>
</comment>
<evidence type="ECO:0000256" key="1">
    <source>
        <dbReference type="ARBA" id="ARBA00004377"/>
    </source>
</evidence>
<dbReference type="Pfam" id="PF07963">
    <property type="entry name" value="N_methyl"/>
    <property type="match status" value="1"/>
</dbReference>
<evidence type="ECO:0000256" key="5">
    <source>
        <dbReference type="ARBA" id="ARBA00022692"/>
    </source>
</evidence>
<comment type="caution">
    <text evidence="9">The sequence shown here is derived from an EMBL/GenBank/DDBJ whole genome shotgun (WGS) entry which is preliminary data.</text>
</comment>
<evidence type="ECO:0000256" key="7">
    <source>
        <dbReference type="ARBA" id="ARBA00023136"/>
    </source>
</evidence>
<feature type="transmembrane region" description="Helical" evidence="8">
    <location>
        <begin position="6"/>
        <end position="27"/>
    </location>
</feature>
<evidence type="ECO:0000256" key="6">
    <source>
        <dbReference type="ARBA" id="ARBA00022989"/>
    </source>
</evidence>
<dbReference type="AlphaFoldDB" id="A0A418WXJ1"/>
<name>A0A418WXJ1_9BURK</name>
<keyword evidence="5 8" id="KW-0812">Transmembrane</keyword>
<dbReference type="InterPro" id="IPR051621">
    <property type="entry name" value="T2SS_protein_J"/>
</dbReference>
<gene>
    <name evidence="9" type="ORF">D3870_01690</name>
</gene>
<dbReference type="GO" id="GO:0015628">
    <property type="term" value="P:protein secretion by the type II secretion system"/>
    <property type="evidence" value="ECO:0007669"/>
    <property type="project" value="TreeGrafter"/>
</dbReference>
<dbReference type="PANTHER" id="PTHR39583:SF2">
    <property type="entry name" value="TYPE II SECRETION SYSTEM PROTEIN J"/>
    <property type="match status" value="1"/>
</dbReference>
<proteinExistence type="predicted"/>
<dbReference type="EMBL" id="QYUN01000002">
    <property type="protein sequence ID" value="RJG04907.1"/>
    <property type="molecule type" value="Genomic_DNA"/>
</dbReference>
<keyword evidence="10" id="KW-1185">Reference proteome</keyword>
<keyword evidence="4" id="KW-0997">Cell inner membrane</keyword>
<evidence type="ECO:0000256" key="4">
    <source>
        <dbReference type="ARBA" id="ARBA00022519"/>
    </source>
</evidence>
<evidence type="ECO:0000256" key="8">
    <source>
        <dbReference type="SAM" id="Phobius"/>
    </source>
</evidence>
<evidence type="ECO:0000256" key="2">
    <source>
        <dbReference type="ARBA" id="ARBA00022475"/>
    </source>
</evidence>
<sequence length="222" mass="23712">MNRARGFTLVELLVAISVLAIVAVLGWRGLDSIVRARVSLNNDLEQTRGLQLAFAQMQSDGQNIAVAEDIGGRTIITSQPGGLTLVRAVYAENQPSRLQVIAYRVRDGVLTRRESTPTRDLGELDAQWTATVGDSDAAQKVTLKSDVNEMTIRSWDASNRLWQTGINVTNLAVNPNPTNPPSPGAAAGAAMAAKAPPTGLEVSLTLRDRPGTMVKIFLLGAV</sequence>
<reference evidence="9 10" key="1">
    <citation type="submission" date="2018-09" db="EMBL/GenBank/DDBJ databases">
        <authorList>
            <person name="Zhu H."/>
        </authorList>
    </citation>
    <scope>NUCLEOTIDE SEQUENCE [LARGE SCALE GENOMIC DNA]</scope>
    <source>
        <strain evidence="9 10">K2R10-39</strain>
    </source>
</reference>
<evidence type="ECO:0000256" key="3">
    <source>
        <dbReference type="ARBA" id="ARBA00022481"/>
    </source>
</evidence>
<dbReference type="PANTHER" id="PTHR39583">
    <property type="entry name" value="TYPE II SECRETION SYSTEM PROTEIN J-RELATED"/>
    <property type="match status" value="1"/>
</dbReference>
<keyword evidence="2" id="KW-1003">Cell membrane</keyword>
<dbReference type="RefSeq" id="WP_119736152.1">
    <property type="nucleotide sequence ID" value="NZ_QYUN01000002.1"/>
</dbReference>
<dbReference type="Proteomes" id="UP000285190">
    <property type="component" value="Unassembled WGS sequence"/>
</dbReference>
<keyword evidence="3" id="KW-0488">Methylation</keyword>
<keyword evidence="6 8" id="KW-1133">Transmembrane helix</keyword>
<organism evidence="9 10">
    <name type="scientific">Noviherbaspirillum cavernae</name>
    <dbReference type="NCBI Taxonomy" id="2320862"/>
    <lineage>
        <taxon>Bacteria</taxon>
        <taxon>Pseudomonadati</taxon>
        <taxon>Pseudomonadota</taxon>
        <taxon>Betaproteobacteria</taxon>
        <taxon>Burkholderiales</taxon>
        <taxon>Oxalobacteraceae</taxon>
        <taxon>Noviherbaspirillum</taxon>
    </lineage>
</organism>